<protein>
    <submittedName>
        <fullName evidence="2">Uncharacterized protein</fullName>
    </submittedName>
</protein>
<comment type="caution">
    <text evidence="2">The sequence shown here is derived from an EMBL/GenBank/DDBJ whole genome shotgun (WGS) entry which is preliminary data.</text>
</comment>
<feature type="compositionally biased region" description="Polar residues" evidence="1">
    <location>
        <begin position="23"/>
        <end position="33"/>
    </location>
</feature>
<evidence type="ECO:0000313" key="3">
    <source>
        <dbReference type="Proteomes" id="UP000625711"/>
    </source>
</evidence>
<dbReference type="EMBL" id="JAACXV010008857">
    <property type="protein sequence ID" value="KAF7275891.1"/>
    <property type="molecule type" value="Genomic_DNA"/>
</dbReference>
<reference evidence="2" key="1">
    <citation type="submission" date="2020-08" db="EMBL/GenBank/DDBJ databases">
        <title>Genome sequencing and assembly of the red palm weevil Rhynchophorus ferrugineus.</title>
        <authorList>
            <person name="Dias G.B."/>
            <person name="Bergman C.M."/>
            <person name="Manee M."/>
        </authorList>
    </citation>
    <scope>NUCLEOTIDE SEQUENCE</scope>
    <source>
        <strain evidence="2">AA-2017</strain>
        <tissue evidence="2">Whole larva</tissue>
    </source>
</reference>
<proteinExistence type="predicted"/>
<dbReference type="OrthoDB" id="283111at2759"/>
<dbReference type="AlphaFoldDB" id="A0A834M8N6"/>
<feature type="region of interest" description="Disordered" evidence="1">
    <location>
        <begin position="291"/>
        <end position="327"/>
    </location>
</feature>
<feature type="region of interest" description="Disordered" evidence="1">
    <location>
        <begin position="235"/>
        <end position="279"/>
    </location>
</feature>
<gene>
    <name evidence="2" type="ORF">GWI33_011169</name>
</gene>
<feature type="compositionally biased region" description="Polar residues" evidence="1">
    <location>
        <begin position="176"/>
        <end position="185"/>
    </location>
</feature>
<accession>A0A834M8N6</accession>
<feature type="compositionally biased region" description="Low complexity" evidence="1">
    <location>
        <begin position="114"/>
        <end position="129"/>
    </location>
</feature>
<evidence type="ECO:0000256" key="1">
    <source>
        <dbReference type="SAM" id="MobiDB-lite"/>
    </source>
</evidence>
<feature type="region of interest" description="Disordered" evidence="1">
    <location>
        <begin position="103"/>
        <end position="149"/>
    </location>
</feature>
<dbReference type="Proteomes" id="UP000625711">
    <property type="component" value="Unassembled WGS sequence"/>
</dbReference>
<organism evidence="2 3">
    <name type="scientific">Rhynchophorus ferrugineus</name>
    <name type="common">Red palm weevil</name>
    <name type="synonym">Curculio ferrugineus</name>
    <dbReference type="NCBI Taxonomy" id="354439"/>
    <lineage>
        <taxon>Eukaryota</taxon>
        <taxon>Metazoa</taxon>
        <taxon>Ecdysozoa</taxon>
        <taxon>Arthropoda</taxon>
        <taxon>Hexapoda</taxon>
        <taxon>Insecta</taxon>
        <taxon>Pterygota</taxon>
        <taxon>Neoptera</taxon>
        <taxon>Endopterygota</taxon>
        <taxon>Coleoptera</taxon>
        <taxon>Polyphaga</taxon>
        <taxon>Cucujiformia</taxon>
        <taxon>Curculionidae</taxon>
        <taxon>Dryophthorinae</taxon>
        <taxon>Rhynchophorus</taxon>
    </lineage>
</organism>
<sequence>MYSSGLSYSRYRPIYDDGDRYSSHSGNRTSSDYSWLGSGNYRPMTKNYPSIGSVKPAEQPSKMTSSSDTSTRRPRYTRSSTHSVTQLLTDSCSSLLQKITTKVRGPSATVERQLPPSLSSSNLHHPNPLATSKSSTVVPNYGASKSRTEGTEKYLSVLDRIYGRKKESDRKGESSIGRSLSKSSTTANVFQLSEKAYPYVNNNSVVTREKTPYRNEHKVHPTIYKEPSYAYLDRDSTYRSRHRSNHSELRPRRSSKSHRVGKSEYNDRKSTSNASGTTNLKLSAVEIPINNDADLTPQKTIPVSNSTTVEEDEEVTPTPAVPDPIAEREAKRKEIQSLIMKYSALDEAYNKASNETAATSTAASAAAAESTSVAAVIAKKYYPETTRLAAVSTADRIPSFDQNKVMRDLFTNKSVGSAACSLGNIH</sequence>
<evidence type="ECO:0000313" key="2">
    <source>
        <dbReference type="EMBL" id="KAF7275891.1"/>
    </source>
</evidence>
<feature type="region of interest" description="Disordered" evidence="1">
    <location>
        <begin position="1"/>
        <end position="84"/>
    </location>
</feature>
<feature type="compositionally biased region" description="Basic and acidic residues" evidence="1">
    <location>
        <begin position="13"/>
        <end position="22"/>
    </location>
</feature>
<keyword evidence="3" id="KW-1185">Reference proteome</keyword>
<feature type="compositionally biased region" description="Basic and acidic residues" evidence="1">
    <location>
        <begin position="261"/>
        <end position="270"/>
    </location>
</feature>
<name>A0A834M8N6_RHYFE</name>
<feature type="compositionally biased region" description="Polar residues" evidence="1">
    <location>
        <begin position="297"/>
        <end position="306"/>
    </location>
</feature>
<feature type="region of interest" description="Disordered" evidence="1">
    <location>
        <begin position="165"/>
        <end position="185"/>
    </location>
</feature>